<dbReference type="RefSeq" id="WP_067018330.1">
    <property type="nucleotide sequence ID" value="NZ_FLOB01000009.1"/>
</dbReference>
<keyword evidence="3" id="KW-1185">Reference proteome</keyword>
<dbReference type="Gene3D" id="1.10.1530.10">
    <property type="match status" value="1"/>
</dbReference>
<dbReference type="EC" id="1.1.1.130" evidence="2"/>
<dbReference type="GO" id="GO:0047559">
    <property type="term" value="F:3-dehydro-L-gulonate 2-dehydrogenase activity"/>
    <property type="evidence" value="ECO:0007669"/>
    <property type="project" value="UniProtKB-EC"/>
</dbReference>
<dbReference type="AlphaFoldDB" id="A0A1A8TQL2"/>
<protein>
    <submittedName>
        <fullName evidence="2">2,3-diketo-L-gulonate reductase</fullName>
        <ecNumber evidence="2">1.1.1.130</ecNumber>
    </submittedName>
</protein>
<dbReference type="STRING" id="1792290.MSP8886_03269"/>
<dbReference type="SUPFAM" id="SSF89733">
    <property type="entry name" value="L-sulfolactate dehydrogenase-like"/>
    <property type="match status" value="1"/>
</dbReference>
<reference evidence="2 3" key="1">
    <citation type="submission" date="2016-06" db="EMBL/GenBank/DDBJ databases">
        <authorList>
            <person name="Kjaerup R.B."/>
            <person name="Dalgaard T.S."/>
            <person name="Juul-Madsen H.R."/>
        </authorList>
    </citation>
    <scope>NUCLEOTIDE SEQUENCE [LARGE SCALE GENOMIC DNA]</scope>
    <source>
        <strain evidence="2 3">CECT 8886</strain>
    </source>
</reference>
<evidence type="ECO:0000313" key="3">
    <source>
        <dbReference type="Proteomes" id="UP000092544"/>
    </source>
</evidence>
<dbReference type="PANTHER" id="PTHR11091:SF3">
    <property type="entry name" value="2,3-DIKETO-L-GULONATE REDUCTASE"/>
    <property type="match status" value="1"/>
</dbReference>
<dbReference type="EMBL" id="FLOB01000009">
    <property type="protein sequence ID" value="SBS35113.1"/>
    <property type="molecule type" value="Genomic_DNA"/>
</dbReference>
<gene>
    <name evidence="2" type="primary">dlgD</name>
    <name evidence="2" type="ORF">MSP8886_03269</name>
</gene>
<dbReference type="InterPro" id="IPR036111">
    <property type="entry name" value="Mal/L-sulfo/L-lacto_DH-like_sf"/>
</dbReference>
<dbReference type="InterPro" id="IPR043143">
    <property type="entry name" value="Mal/L-sulf/L-lact_DH-like_NADP"/>
</dbReference>
<evidence type="ECO:0000256" key="1">
    <source>
        <dbReference type="ARBA" id="ARBA00023002"/>
    </source>
</evidence>
<proteinExistence type="predicted"/>
<dbReference type="NCBIfam" id="NF009750">
    <property type="entry name" value="PRK13260.1"/>
    <property type="match status" value="1"/>
</dbReference>
<sequence>MPIISIEKLTDTYKSILSARGMQTESAARLAEGFVEMANEGIYSHGINRFPVFISQVDKGQIKLNETPECVNSMGALEQWDCHYGPGVLNGLICADRAMELARQYGIGMVGMRHSNHWMRGGSYVLRMAREGFAGIAATNSTAVMPAWGGKDHRLGTNPLIMAIAGEPPVLVDCSMSQYSYGQLQNYVLADKELPVIGGYDDAGELTKDPHVLWKNKRILPMGFWKGSSMSIVLDMMLTAITGGHSVPALTEDMGGEFGVSQFLIAIDLSKTIDASQFSAEMKRIREYVLSSEPAESGTVQIAGSSIEKFIEKHREAGGIEIHEQIWEQIQALLS</sequence>
<dbReference type="PANTHER" id="PTHR11091">
    <property type="entry name" value="OXIDOREDUCTASE-RELATED"/>
    <property type="match status" value="1"/>
</dbReference>
<dbReference type="Proteomes" id="UP000092544">
    <property type="component" value="Unassembled WGS sequence"/>
</dbReference>
<organism evidence="2 3">
    <name type="scientific">Marinomonas spartinae</name>
    <dbReference type="NCBI Taxonomy" id="1792290"/>
    <lineage>
        <taxon>Bacteria</taxon>
        <taxon>Pseudomonadati</taxon>
        <taxon>Pseudomonadota</taxon>
        <taxon>Gammaproteobacteria</taxon>
        <taxon>Oceanospirillales</taxon>
        <taxon>Oceanospirillaceae</taxon>
        <taxon>Marinomonas</taxon>
    </lineage>
</organism>
<keyword evidence="1 2" id="KW-0560">Oxidoreductase</keyword>
<name>A0A1A8TQL2_9GAMM</name>
<evidence type="ECO:0000313" key="2">
    <source>
        <dbReference type="EMBL" id="SBS35113.1"/>
    </source>
</evidence>
<dbReference type="Pfam" id="PF02615">
    <property type="entry name" value="Ldh_2"/>
    <property type="match status" value="1"/>
</dbReference>
<dbReference type="InterPro" id="IPR043144">
    <property type="entry name" value="Mal/L-sulf/L-lact_DH-like_ah"/>
</dbReference>
<dbReference type="Gene3D" id="3.30.1370.60">
    <property type="entry name" value="Hypothetical oxidoreductase yiak, domain 2"/>
    <property type="match status" value="1"/>
</dbReference>
<dbReference type="OrthoDB" id="9811519at2"/>
<dbReference type="InterPro" id="IPR003767">
    <property type="entry name" value="Malate/L-lactate_DH-like"/>
</dbReference>
<accession>A0A1A8TQL2</accession>